<dbReference type="EMBL" id="JAIWYP010000004">
    <property type="protein sequence ID" value="KAH3841165.1"/>
    <property type="molecule type" value="Genomic_DNA"/>
</dbReference>
<keyword evidence="5" id="KW-0479">Metal-binding</keyword>
<keyword evidence="6" id="KW-0460">Magnesium</keyword>
<gene>
    <name evidence="8" type="ORF">DPMN_114623</name>
</gene>
<keyword evidence="9" id="KW-1185">Reference proteome</keyword>
<organism evidence="8 9">
    <name type="scientific">Dreissena polymorpha</name>
    <name type="common">Zebra mussel</name>
    <name type="synonym">Mytilus polymorpha</name>
    <dbReference type="NCBI Taxonomy" id="45954"/>
    <lineage>
        <taxon>Eukaryota</taxon>
        <taxon>Metazoa</taxon>
        <taxon>Spiralia</taxon>
        <taxon>Lophotrochozoa</taxon>
        <taxon>Mollusca</taxon>
        <taxon>Bivalvia</taxon>
        <taxon>Autobranchia</taxon>
        <taxon>Heteroconchia</taxon>
        <taxon>Euheterodonta</taxon>
        <taxon>Imparidentia</taxon>
        <taxon>Neoheterodontei</taxon>
        <taxon>Myida</taxon>
        <taxon>Dreissenoidea</taxon>
        <taxon>Dreissenidae</taxon>
        <taxon>Dreissena</taxon>
    </lineage>
</organism>
<evidence type="ECO:0000256" key="6">
    <source>
        <dbReference type="ARBA" id="ARBA00022842"/>
    </source>
</evidence>
<dbReference type="InterPro" id="IPR024810">
    <property type="entry name" value="MAB21L/cGLR"/>
</dbReference>
<protein>
    <recommendedName>
        <fullName evidence="7">Mab-21-like HhH/H2TH-like domain-containing protein</fullName>
    </recommendedName>
</protein>
<accession>A0A9D4KKD7</accession>
<evidence type="ECO:0000313" key="8">
    <source>
        <dbReference type="EMBL" id="KAH3841165.1"/>
    </source>
</evidence>
<dbReference type="InterPro" id="IPR046906">
    <property type="entry name" value="Mab-21_HhH/H2TH-like"/>
</dbReference>
<comment type="similarity">
    <text evidence="2">Belongs to the mab-21 family.</text>
</comment>
<reference evidence="8" key="1">
    <citation type="journal article" date="2019" name="bioRxiv">
        <title>The Genome of the Zebra Mussel, Dreissena polymorpha: A Resource for Invasive Species Research.</title>
        <authorList>
            <person name="McCartney M.A."/>
            <person name="Auch B."/>
            <person name="Kono T."/>
            <person name="Mallez S."/>
            <person name="Zhang Y."/>
            <person name="Obille A."/>
            <person name="Becker A."/>
            <person name="Abrahante J.E."/>
            <person name="Garbe J."/>
            <person name="Badalamenti J.P."/>
            <person name="Herman A."/>
            <person name="Mangelson H."/>
            <person name="Liachko I."/>
            <person name="Sullivan S."/>
            <person name="Sone E.D."/>
            <person name="Koren S."/>
            <person name="Silverstein K.A.T."/>
            <person name="Beckman K.B."/>
            <person name="Gohl D.M."/>
        </authorList>
    </citation>
    <scope>NUCLEOTIDE SEQUENCE</scope>
    <source>
        <strain evidence="8">Duluth1</strain>
        <tissue evidence="8">Whole animal</tissue>
    </source>
</reference>
<dbReference type="Proteomes" id="UP000828390">
    <property type="component" value="Unassembled WGS sequence"/>
</dbReference>
<dbReference type="AlphaFoldDB" id="A0A9D4KKD7"/>
<name>A0A9D4KKD7_DREPO</name>
<dbReference type="PANTHER" id="PTHR10656:SF42">
    <property type="entry name" value="CYCLIC GMP-AMP SYNTHASE-LIKE PROTEIN-RELATED"/>
    <property type="match status" value="1"/>
</dbReference>
<evidence type="ECO:0000313" key="9">
    <source>
        <dbReference type="Proteomes" id="UP000828390"/>
    </source>
</evidence>
<proteinExistence type="inferred from homology"/>
<evidence type="ECO:0000256" key="1">
    <source>
        <dbReference type="ARBA" id="ARBA00001946"/>
    </source>
</evidence>
<keyword evidence="4" id="KW-0548">Nucleotidyltransferase</keyword>
<dbReference type="PANTHER" id="PTHR10656">
    <property type="entry name" value="CELL FATE DETERMINING PROTEIN MAB21-RELATED"/>
    <property type="match status" value="1"/>
</dbReference>
<dbReference type="Pfam" id="PF20266">
    <property type="entry name" value="Mab-21_C"/>
    <property type="match status" value="1"/>
</dbReference>
<evidence type="ECO:0000259" key="7">
    <source>
        <dbReference type="Pfam" id="PF20266"/>
    </source>
</evidence>
<comment type="caution">
    <text evidence="8">The sequence shown here is derived from an EMBL/GenBank/DDBJ whole genome shotgun (WGS) entry which is preliminary data.</text>
</comment>
<feature type="domain" description="Mab-21-like HhH/H2TH-like" evidence="7">
    <location>
        <begin position="309"/>
        <end position="385"/>
    </location>
</feature>
<keyword evidence="3" id="KW-0808">Transferase</keyword>
<comment type="cofactor">
    <cofactor evidence="1">
        <name>Mg(2+)</name>
        <dbReference type="ChEBI" id="CHEBI:18420"/>
    </cofactor>
</comment>
<evidence type="ECO:0000256" key="5">
    <source>
        <dbReference type="ARBA" id="ARBA00022723"/>
    </source>
</evidence>
<dbReference type="Gene3D" id="1.10.1410.40">
    <property type="match status" value="1"/>
</dbReference>
<sequence length="761" mass="87222">MDDVDKGMRKSFALSAVMADIGVTQEIAALRRGVNWLLEKLISMFLKTSGVDCEIYIFGSQTEGSTTVGMLSDFDFLYCSDSKCVCLTVAEYQANKMNFLVIKDDTSLPQCCSLQLIIESKDGPPMPVPATNVSQDKTHHFKDIAFIVNQKHQVLLSNTFERLNIVNKVSPWMVNISYSGPAVGLFGQDFVYAMHCPKLPDDYASFFHRPRPGHWPKLETIARAKENGVFLVPHGPPKSGNNCAFDELSSTGTMLVKLHSGSIAGLTQWRFTTNNIERCLMFDLNEVQMQAYVVTKIIRKELFVPSVGDRLSTFHFKTALFFTVEQVPPQLWIGYKDIEQCVIYCLTTLKRFLQKRYCPHYTIAGVNLFEDKIRTHEYNSLIKRIDGLIETQLECMNAITMDRIGLRLQLYFSEVPIQHDRRILELRYRSRYIIASALFQTFFTTLCIYSTFFEYKKDPKLNKTDLENFTTYLNACSQNLQTAAVAYTLFAREFYMIADMVTSVSASLSASSCLEEKQTVTKEIYQMYQSSLCSGLMCNYIRFATFLFCDGQFQRAAYFLNKAERMITLNILQISIGDRQPHQVSECVPAYDIPLSETLKNTAVCLVFCNRERNCIPWLLQFELHKKSIARSNSNRGYKFEFSDLAVVDSIPFLFYLQYLTFRELLNRDNQLMALTKLKDYLSFESKDLPRTSDCGASTPLHGFIETTLAMVGHCYELEERIDRAWKTYTLSLRLSKLNNAAVWHLFRLAGEHVYSKTKLG</sequence>
<reference evidence="8" key="2">
    <citation type="submission" date="2020-11" db="EMBL/GenBank/DDBJ databases">
        <authorList>
            <person name="McCartney M.A."/>
            <person name="Auch B."/>
            <person name="Kono T."/>
            <person name="Mallez S."/>
            <person name="Becker A."/>
            <person name="Gohl D.M."/>
            <person name="Silverstein K.A.T."/>
            <person name="Koren S."/>
            <person name="Bechman K.B."/>
            <person name="Herman A."/>
            <person name="Abrahante J.E."/>
            <person name="Garbe J."/>
        </authorList>
    </citation>
    <scope>NUCLEOTIDE SEQUENCE</scope>
    <source>
        <strain evidence="8">Duluth1</strain>
        <tissue evidence="8">Whole animal</tissue>
    </source>
</reference>
<evidence type="ECO:0000256" key="2">
    <source>
        <dbReference type="ARBA" id="ARBA00008307"/>
    </source>
</evidence>
<dbReference type="GO" id="GO:0016779">
    <property type="term" value="F:nucleotidyltransferase activity"/>
    <property type="evidence" value="ECO:0007669"/>
    <property type="project" value="UniProtKB-KW"/>
</dbReference>
<dbReference type="GO" id="GO:0046872">
    <property type="term" value="F:metal ion binding"/>
    <property type="evidence" value="ECO:0007669"/>
    <property type="project" value="UniProtKB-KW"/>
</dbReference>
<evidence type="ECO:0000256" key="4">
    <source>
        <dbReference type="ARBA" id="ARBA00022695"/>
    </source>
</evidence>
<dbReference type="SMART" id="SM01265">
    <property type="entry name" value="Mab-21"/>
    <property type="match status" value="1"/>
</dbReference>
<evidence type="ECO:0000256" key="3">
    <source>
        <dbReference type="ARBA" id="ARBA00022679"/>
    </source>
</evidence>